<dbReference type="Proteomes" id="UP000244867">
    <property type="component" value="Unassembled WGS sequence"/>
</dbReference>
<dbReference type="AlphaFoldDB" id="A0A2R7YSC7"/>
<feature type="compositionally biased region" description="Pro residues" evidence="1">
    <location>
        <begin position="276"/>
        <end position="288"/>
    </location>
</feature>
<dbReference type="EMBL" id="PYXZ01000011">
    <property type="protein sequence ID" value="PUA79300.1"/>
    <property type="molecule type" value="Genomic_DNA"/>
</dbReference>
<protein>
    <submittedName>
        <fullName evidence="2">Uncharacterized protein</fullName>
    </submittedName>
</protein>
<gene>
    <name evidence="2" type="ORF">C7S10_19965</name>
</gene>
<organism evidence="2 3">
    <name type="scientific">Nocardioides currus</name>
    <dbReference type="NCBI Taxonomy" id="2133958"/>
    <lineage>
        <taxon>Bacteria</taxon>
        <taxon>Bacillati</taxon>
        <taxon>Actinomycetota</taxon>
        <taxon>Actinomycetes</taxon>
        <taxon>Propionibacteriales</taxon>
        <taxon>Nocardioidaceae</taxon>
        <taxon>Nocardioides</taxon>
    </lineage>
</organism>
<feature type="region of interest" description="Disordered" evidence="1">
    <location>
        <begin position="268"/>
        <end position="288"/>
    </location>
</feature>
<proteinExistence type="predicted"/>
<keyword evidence="3" id="KW-1185">Reference proteome</keyword>
<evidence type="ECO:0000313" key="3">
    <source>
        <dbReference type="Proteomes" id="UP000244867"/>
    </source>
</evidence>
<name>A0A2R7YSC7_9ACTN</name>
<reference evidence="2 3" key="1">
    <citation type="submission" date="2018-03" db="EMBL/GenBank/DDBJ databases">
        <authorList>
            <person name="Keele B.F."/>
        </authorList>
    </citation>
    <scope>NUCLEOTIDE SEQUENCE [LARGE SCALE GENOMIC DNA]</scope>
    <source>
        <strain evidence="2 3">IB-3</strain>
    </source>
</reference>
<accession>A0A2R7YSC7</accession>
<sequence length="288" mass="30635">MVIGVGASTVLAVLTSLSIPTSVVLGLLVGLVGATTTLQIDTLLRLEKRFSADDSRLMLLKEIERAPEMLPSLTAIAAATAEALERHADHEEFSGATHDTIETARAQLAGLADGRMVLEDGNTRWMMARLAGCQHSVLATSVDGDLNWWLSPSGQAYLAVNAQLCSSNVVVQRIFLVSQHDAALRDVLDAQVRAGVQVLVLHPTQPIPAALMRNFAIYDEAYLVEDEVNALGSVTGYLHSRNVTDVNDAVRAFERLRTLSQPYVPNAAPSVATATPAPPAAVPSPSAP</sequence>
<comment type="caution">
    <text evidence="2">The sequence shown here is derived from an EMBL/GenBank/DDBJ whole genome shotgun (WGS) entry which is preliminary data.</text>
</comment>
<evidence type="ECO:0000256" key="1">
    <source>
        <dbReference type="SAM" id="MobiDB-lite"/>
    </source>
</evidence>
<evidence type="ECO:0000313" key="2">
    <source>
        <dbReference type="EMBL" id="PUA79300.1"/>
    </source>
</evidence>